<name>A0ACC2UYZ4_9TREE</name>
<gene>
    <name evidence="1" type="ORF">QFC19_008893</name>
</gene>
<dbReference type="EMBL" id="JASBWR010000141">
    <property type="protein sequence ID" value="KAJ9091964.1"/>
    <property type="molecule type" value="Genomic_DNA"/>
</dbReference>
<evidence type="ECO:0000313" key="2">
    <source>
        <dbReference type="Proteomes" id="UP001241377"/>
    </source>
</evidence>
<accession>A0ACC2UYZ4</accession>
<protein>
    <submittedName>
        <fullName evidence="1">Uncharacterized protein</fullName>
    </submittedName>
</protein>
<proteinExistence type="predicted"/>
<evidence type="ECO:0000313" key="1">
    <source>
        <dbReference type="EMBL" id="KAJ9091964.1"/>
    </source>
</evidence>
<keyword evidence="2" id="KW-1185">Reference proteome</keyword>
<sequence>MLIEDDSLHLYHLTLTKPTAAIKSILGQFLDNKKSQELVLATSTSIELWQFHLESGKIKQICHQQVIGVIQNIDRIRKGGSNLDLLVITSDSGRLSILEFDKDELKFFPVVQEPHSKNGMNRTTPGEYLCVDPQDRTITIGAIERDKLMYKAQTNNNKLELLSPLESVSRNTLTIQMVSLDTGYENPMLAAIECNYAHYDASLKYDPQSSNLTLQYYEFEQGLNYVARRKDTLEIPSSSTTLVPLPTPIGGVIVAGSSFIFYHNPTIDQQLYLPIPLRAGSSPVPIVCYAVHKLKKNNFFILLHNELGDCFRVLIDYDDDSEKVTELSVGYFDTISPSTSINVFKKGYLFANVTNNDKMLYQIEDLGDNDSYISSSQFSSLEDVFDGNKKHEFKPRGLRNLALVQIIDSSNPCFGGALVKTSESKESRIAMITGHSHLKLKTHGIPISTLVSSPLPMIATSVFTTRLSAESKNDEYMVISSSASSKTLVLAIGEVVEEVQDSSFVTDQPTIGVQQVGLKSLIQIYSNGIRHIRQTETEGKITKKTFDWYPPAGITIISASTNQEQVLIGLSNRELCYFEIDPTDDQLIEYQERIEMSGGQICALALASSFVNKSQRKSPFALVACTDETVQVISLQQHNCLETLTFQALSANCTSAVIIPNETSLVAHLGLENGLYVRSTLESITGKFSDTRVKYLGADSVKLSAISLRQLQQVGVLAVSTYPWLCYRSKNKTRITPLMGANIKCGTSFYSEEIGEGIVGASASELTIFTIGEDEDNSEMSIEDELAIEDIRLRYFPTKMILEDQTAFVIESEYGVVLPYQSGEEVDSDYYSAFGYLRKDESWASCVQILDLESKKITFSTELEDNQKPLSLCRMNFGNQKYLMVGTAKDLTFQLNNNPKYKIITFLINGSELELLHYTEVDHPPAAMIPFEGKLLVGMGKYLRLYELGKKQLLRKSSTLVDYLTKIVQITHQGKQRIVVGDGSNSTTFLKYDSLDNIFVSFADDVMKRHITALECLDYDTVIGGDKFGNVFVNRIPFTLSKQADQEWSLVKYQDHYLNSAGNRLKGLCEFFLQDIPTLFFKGTLVTGGKESIFYTGLCGSLGFFEPLISKLEVSFFTALENSIRKVLDPNLEEHDKKRLYCQLLGKDQLKFRGYYNPVKNVIDGDFVEYYFELDPRTKTKIATELDRTPRDIERKIADIRSRVAF</sequence>
<reference evidence="1" key="1">
    <citation type="submission" date="2023-04" db="EMBL/GenBank/DDBJ databases">
        <title>Draft Genome sequencing of Naganishia species isolated from polar environments using Oxford Nanopore Technology.</title>
        <authorList>
            <person name="Leo P."/>
            <person name="Venkateswaran K."/>
        </authorList>
    </citation>
    <scope>NUCLEOTIDE SEQUENCE</scope>
    <source>
        <strain evidence="1">MNA-CCFEE 5261</strain>
    </source>
</reference>
<comment type="caution">
    <text evidence="1">The sequence shown here is derived from an EMBL/GenBank/DDBJ whole genome shotgun (WGS) entry which is preliminary data.</text>
</comment>
<dbReference type="Proteomes" id="UP001241377">
    <property type="component" value="Unassembled WGS sequence"/>
</dbReference>
<organism evidence="1 2">
    <name type="scientific">Naganishia cerealis</name>
    <dbReference type="NCBI Taxonomy" id="610337"/>
    <lineage>
        <taxon>Eukaryota</taxon>
        <taxon>Fungi</taxon>
        <taxon>Dikarya</taxon>
        <taxon>Basidiomycota</taxon>
        <taxon>Agaricomycotina</taxon>
        <taxon>Tremellomycetes</taxon>
        <taxon>Filobasidiales</taxon>
        <taxon>Filobasidiaceae</taxon>
        <taxon>Naganishia</taxon>
    </lineage>
</organism>